<feature type="compositionally biased region" description="Basic and acidic residues" evidence="2">
    <location>
        <begin position="394"/>
        <end position="411"/>
    </location>
</feature>
<feature type="coiled-coil region" evidence="1">
    <location>
        <begin position="668"/>
        <end position="695"/>
    </location>
</feature>
<keyword evidence="1" id="KW-0175">Coiled coil</keyword>
<feature type="compositionally biased region" description="Low complexity" evidence="2">
    <location>
        <begin position="420"/>
        <end position="432"/>
    </location>
</feature>
<evidence type="ECO:0000313" key="4">
    <source>
        <dbReference type="Proteomes" id="UP000078597"/>
    </source>
</evidence>
<dbReference type="AlphaFoldDB" id="A0A1A8W5S9"/>
<name>A0A1A8W5S9_PLAMA</name>
<dbReference type="Proteomes" id="UP000078597">
    <property type="component" value="Unassembled WGS sequence"/>
</dbReference>
<evidence type="ECO:0000313" key="3">
    <source>
        <dbReference type="EMBL" id="SBS86508.1"/>
    </source>
</evidence>
<feature type="region of interest" description="Disordered" evidence="2">
    <location>
        <begin position="796"/>
        <end position="842"/>
    </location>
</feature>
<dbReference type="EMBL" id="FLQW01000876">
    <property type="protein sequence ID" value="SBS86508.1"/>
    <property type="molecule type" value="Genomic_DNA"/>
</dbReference>
<reference evidence="4" key="1">
    <citation type="submission" date="2016-05" db="EMBL/GenBank/DDBJ databases">
        <authorList>
            <person name="Naeem Raeece"/>
        </authorList>
    </citation>
    <scope>NUCLEOTIDE SEQUENCE [LARGE SCALE GENOMIC DNA]</scope>
</reference>
<feature type="region of interest" description="Disordered" evidence="2">
    <location>
        <begin position="389"/>
        <end position="432"/>
    </location>
</feature>
<dbReference type="VEuPathDB" id="PlasmoDB:PmUG01_06019500"/>
<sequence>MKIFSISVVLYCICVTKYAYKNLNELFTVLSSSLAMKSGSLAKKRGSLAKKRGSLAKKRGSLAKKRGSLAKKRGSLTIWKRCLAVINVKRKSTFPTWKKGEEGFIKSFLNERKKSRKNKKKSIERTLHLMNGKLLPHNDNTFLNYNDKRTNSRRGNNTSDRRNVKFFFFFKNNENTFFLVNSVGNGKKKENKIANMSKMSKTSKTSKLLKMKDKFFFFKLYAKMPVITVNRKLYPKEYSTDYEEVLRKFNVTYINYKTRLRSKKEIDIKRIDDLYGKIYDRDVLKKQFYFFLYHDDINTCFRVLNENRNVLTREESFKMLNSLPYIFVNDLKYVYPTEENVDEILSKLIKTYIFQYANDKNIDYLNFKYKYNELDEYCQQLEHESLNGTQCNENGRKNVDEKRGEKKDDNYSQKSEANQNENTLNTSTTSENLATADLPITNTYMKVEQKDEELSKCAEGNIYDDWKETDYEKRYKHMYYDYKIIESTKKYKELMEKFKKYPANIKLEKVQLLYTKILSMKGNKIYEGFRKHESVKKNKERKIYRNAQLTVDPYKLTPYMYEPIKYDKKKKEEINKLFEKYVEEKDLIKAAFILRKYTNLIDTKELKSRQTIKKFLRLHEYIYKCNKYNEKELAHLRMIYYSSVQKHRVMRKICEVGMREQGENVTHKEVYEKELNRYLEEREKLRDERMKKKNIDMDAIRDFSSAYSMEWLPVIYKDMFEQIEKEKNMKSTEKEKSNISRKKEIIKKLFPSGTEEKGANQVGDSTLNADTRINKKQDLFDIKDELKFSRNLLNYKKKTKGKSRRKKGKSGKGEVKGVSKGGSEVGKEDNAKSGSEGGGETA</sequence>
<accession>A0A1A8W5S9</accession>
<feature type="compositionally biased region" description="Basic residues" evidence="2">
    <location>
        <begin position="796"/>
        <end position="810"/>
    </location>
</feature>
<proteinExistence type="predicted"/>
<gene>
    <name evidence="3" type="ORF">PMALA_016340</name>
</gene>
<organism evidence="3 4">
    <name type="scientific">Plasmodium malariae</name>
    <dbReference type="NCBI Taxonomy" id="5858"/>
    <lineage>
        <taxon>Eukaryota</taxon>
        <taxon>Sar</taxon>
        <taxon>Alveolata</taxon>
        <taxon>Apicomplexa</taxon>
        <taxon>Aconoidasida</taxon>
        <taxon>Haemosporida</taxon>
        <taxon>Plasmodiidae</taxon>
        <taxon>Plasmodium</taxon>
        <taxon>Plasmodium (Plasmodium)</taxon>
    </lineage>
</organism>
<protein>
    <submittedName>
        <fullName evidence="3">Uncharacterized protein</fullName>
    </submittedName>
</protein>
<evidence type="ECO:0000256" key="1">
    <source>
        <dbReference type="SAM" id="Coils"/>
    </source>
</evidence>
<evidence type="ECO:0000256" key="2">
    <source>
        <dbReference type="SAM" id="MobiDB-lite"/>
    </source>
</evidence>